<evidence type="ECO:0000256" key="1">
    <source>
        <dbReference type="SAM" id="Phobius"/>
    </source>
</evidence>
<dbReference type="EMBL" id="SRME01000003">
    <property type="protein sequence ID" value="TGG87949.1"/>
    <property type="molecule type" value="Genomic_DNA"/>
</dbReference>
<evidence type="ECO:0008006" key="6">
    <source>
        <dbReference type="Google" id="ProtNLM"/>
    </source>
</evidence>
<accession>A0A1G6PBU7</accession>
<sequence>MILLESKVRKILNYFLNILIFFMIFLLITNSYIQFDQYLKTKREINYQNTLFEKYKVESLKQKKDLKEFFDFLENDLNSYLIEFDYTYPLSPNATVLIVTGENSEFKTKYDFDIVSNFSLENSQIAILNIRGD</sequence>
<protein>
    <recommendedName>
        <fullName evidence="6">Sensor histidine kinase</fullName>
    </recommendedName>
</protein>
<evidence type="ECO:0000313" key="5">
    <source>
        <dbReference type="Proteomes" id="UP000297288"/>
    </source>
</evidence>
<evidence type="ECO:0000313" key="3">
    <source>
        <dbReference type="EMBL" id="TGG87949.1"/>
    </source>
</evidence>
<gene>
    <name evidence="3" type="ORF">E4650_06300</name>
    <name evidence="2" type="ORF">SAMN04488588_1767</name>
</gene>
<evidence type="ECO:0000313" key="2">
    <source>
        <dbReference type="EMBL" id="SDC76785.1"/>
    </source>
</evidence>
<organism evidence="2 4">
    <name type="scientific">Geotoga petraea</name>
    <dbReference type="NCBI Taxonomy" id="28234"/>
    <lineage>
        <taxon>Bacteria</taxon>
        <taxon>Thermotogati</taxon>
        <taxon>Thermotogota</taxon>
        <taxon>Thermotogae</taxon>
        <taxon>Petrotogales</taxon>
        <taxon>Petrotogaceae</taxon>
        <taxon>Geotoga</taxon>
    </lineage>
</organism>
<keyword evidence="1" id="KW-0472">Membrane</keyword>
<dbReference type="AlphaFoldDB" id="A0A1G6PBU7"/>
<dbReference type="STRING" id="28234.SAMN04488588_1767"/>
<keyword evidence="1" id="KW-0812">Transmembrane</keyword>
<dbReference type="Proteomes" id="UP000199322">
    <property type="component" value="Unassembled WGS sequence"/>
</dbReference>
<reference evidence="3 5" key="2">
    <citation type="submission" date="2019-04" db="EMBL/GenBank/DDBJ databases">
        <title>Draft genome sequence data and analysis of a Fermenting Bacterium, Geotoga petraea strain HO-Geo1, isolated from heavy-oil petroleum reservoir in Russia.</title>
        <authorList>
            <person name="Grouzdev D.S."/>
            <person name="Semenova E.M."/>
            <person name="Sokolova D.S."/>
            <person name="Tourova T.P."/>
            <person name="Poltaraus A.B."/>
            <person name="Nazina T.N."/>
        </authorList>
    </citation>
    <scope>NUCLEOTIDE SEQUENCE [LARGE SCALE GENOMIC DNA]</scope>
    <source>
        <strain evidence="3 5">HO-Geo1</strain>
    </source>
</reference>
<dbReference type="RefSeq" id="WP_091404934.1">
    <property type="nucleotide sequence ID" value="NZ_FMYV01000007.1"/>
</dbReference>
<keyword evidence="1" id="KW-1133">Transmembrane helix</keyword>
<evidence type="ECO:0000313" key="4">
    <source>
        <dbReference type="Proteomes" id="UP000199322"/>
    </source>
</evidence>
<name>A0A1G6PBU7_9BACT</name>
<dbReference type="EMBL" id="FMYV01000007">
    <property type="protein sequence ID" value="SDC76785.1"/>
    <property type="molecule type" value="Genomic_DNA"/>
</dbReference>
<keyword evidence="4" id="KW-1185">Reference proteome</keyword>
<feature type="transmembrane region" description="Helical" evidence="1">
    <location>
        <begin position="12"/>
        <end position="33"/>
    </location>
</feature>
<reference evidence="2 4" key="1">
    <citation type="submission" date="2016-10" db="EMBL/GenBank/DDBJ databases">
        <authorList>
            <person name="de Groot N.N."/>
        </authorList>
    </citation>
    <scope>NUCLEOTIDE SEQUENCE [LARGE SCALE GENOMIC DNA]</scope>
    <source>
        <strain evidence="2 4">WG14</strain>
    </source>
</reference>
<dbReference type="Proteomes" id="UP000297288">
    <property type="component" value="Unassembled WGS sequence"/>
</dbReference>
<proteinExistence type="predicted"/>